<sequence length="79" mass="8856">MNIVLTSRFASRYALLNDLIDAIQNDRRIVDYTRATVEPERVVLEFTNGVDHCLARALVDTTASNTVGNTLEDARLDTM</sequence>
<protein>
    <submittedName>
        <fullName evidence="3">ATPase</fullName>
    </submittedName>
</protein>
<dbReference type="AlphaFoldDB" id="A0A183ABG9"/>
<dbReference type="EMBL" id="UZAN01041172">
    <property type="protein sequence ID" value="VDP72212.1"/>
    <property type="molecule type" value="Genomic_DNA"/>
</dbReference>
<reference evidence="3" key="1">
    <citation type="submission" date="2016-06" db="UniProtKB">
        <authorList>
            <consortium name="WormBaseParasite"/>
        </authorList>
    </citation>
    <scope>IDENTIFICATION</scope>
</reference>
<evidence type="ECO:0000313" key="2">
    <source>
        <dbReference type="Proteomes" id="UP000272942"/>
    </source>
</evidence>
<reference evidence="1 2" key="2">
    <citation type="submission" date="2018-11" db="EMBL/GenBank/DDBJ databases">
        <authorList>
            <consortium name="Pathogen Informatics"/>
        </authorList>
    </citation>
    <scope>NUCLEOTIDE SEQUENCE [LARGE SCALE GENOMIC DNA]</scope>
    <source>
        <strain evidence="1 2">Egypt</strain>
    </source>
</reference>
<dbReference type="WBParaSite" id="ECPE_0000431601-mRNA-1">
    <property type="protein sequence ID" value="ECPE_0000431601-mRNA-1"/>
    <property type="gene ID" value="ECPE_0000431601"/>
</dbReference>
<organism evidence="3">
    <name type="scientific">Echinostoma caproni</name>
    <dbReference type="NCBI Taxonomy" id="27848"/>
    <lineage>
        <taxon>Eukaryota</taxon>
        <taxon>Metazoa</taxon>
        <taxon>Spiralia</taxon>
        <taxon>Lophotrochozoa</taxon>
        <taxon>Platyhelminthes</taxon>
        <taxon>Trematoda</taxon>
        <taxon>Digenea</taxon>
        <taxon>Plagiorchiida</taxon>
        <taxon>Echinostomata</taxon>
        <taxon>Echinostomatoidea</taxon>
        <taxon>Echinostomatidae</taxon>
        <taxon>Echinostoma</taxon>
    </lineage>
</organism>
<dbReference type="Proteomes" id="UP000272942">
    <property type="component" value="Unassembled WGS sequence"/>
</dbReference>
<evidence type="ECO:0000313" key="3">
    <source>
        <dbReference type="WBParaSite" id="ECPE_0000431601-mRNA-1"/>
    </source>
</evidence>
<accession>A0A183ABG9</accession>
<gene>
    <name evidence="1" type="ORF">ECPE_LOCUS4304</name>
</gene>
<proteinExistence type="predicted"/>
<evidence type="ECO:0000313" key="1">
    <source>
        <dbReference type="EMBL" id="VDP72212.1"/>
    </source>
</evidence>
<name>A0A183ABG9_9TREM</name>
<keyword evidence="2" id="KW-1185">Reference proteome</keyword>